<accession>A0ABV0HIH4</accession>
<comment type="caution">
    <text evidence="1">The sequence shown here is derived from an EMBL/GenBank/DDBJ whole genome shotgun (WGS) entry which is preliminary data.</text>
</comment>
<reference evidence="1 2" key="1">
    <citation type="submission" date="2024-01" db="EMBL/GenBank/DDBJ databases">
        <title>Pseudocitrobacter sp. Endophytic strain Cyp-38L.</title>
        <authorList>
            <person name="Amer M.A."/>
            <person name="Hamed S.M."/>
        </authorList>
    </citation>
    <scope>NUCLEOTIDE SEQUENCE [LARGE SCALE GENOMIC DNA]</scope>
    <source>
        <strain evidence="1 2">Cyp38S</strain>
    </source>
</reference>
<organism evidence="1 2">
    <name type="scientific">Pseudocitrobacter cyperus</name>
    <dbReference type="NCBI Taxonomy" id="3112843"/>
    <lineage>
        <taxon>Bacteria</taxon>
        <taxon>Pseudomonadati</taxon>
        <taxon>Pseudomonadota</taxon>
        <taxon>Gammaproteobacteria</taxon>
        <taxon>Enterobacterales</taxon>
        <taxon>Enterobacteriaceae</taxon>
        <taxon>Pseudocitrobacter</taxon>
    </lineage>
</organism>
<evidence type="ECO:0000313" key="2">
    <source>
        <dbReference type="Proteomes" id="UP001444146"/>
    </source>
</evidence>
<dbReference type="Proteomes" id="UP001444146">
    <property type="component" value="Unassembled WGS sequence"/>
</dbReference>
<dbReference type="InterPro" id="IPR020126">
    <property type="entry name" value="DUF2732"/>
</dbReference>
<dbReference type="RefSeq" id="WP_347794698.1">
    <property type="nucleotide sequence ID" value="NZ_JAYMYY010000002.1"/>
</dbReference>
<sequence length="75" mass="8689">MRNIHPFISKTDSYLFEQLLRAAKNEERQARALAVSIRLEALATYITQEEMNGKDAASLLLREAVRFRNESLELH</sequence>
<dbReference type="Pfam" id="PF10809">
    <property type="entry name" value="DUF2732"/>
    <property type="match status" value="1"/>
</dbReference>
<proteinExistence type="predicted"/>
<name>A0ABV0HIH4_9ENTR</name>
<protein>
    <submittedName>
        <fullName evidence="1">DUF2732 family protein</fullName>
    </submittedName>
</protein>
<keyword evidence="2" id="KW-1185">Reference proteome</keyword>
<gene>
    <name evidence="1" type="ORF">VSR74_10580</name>
</gene>
<dbReference type="EMBL" id="JAYMYY010000002">
    <property type="protein sequence ID" value="MEO3990261.1"/>
    <property type="molecule type" value="Genomic_DNA"/>
</dbReference>
<evidence type="ECO:0000313" key="1">
    <source>
        <dbReference type="EMBL" id="MEO3990261.1"/>
    </source>
</evidence>